<organism evidence="4 5">
    <name type="scientific">Imshaugia aleurites</name>
    <dbReference type="NCBI Taxonomy" id="172621"/>
    <lineage>
        <taxon>Eukaryota</taxon>
        <taxon>Fungi</taxon>
        <taxon>Dikarya</taxon>
        <taxon>Ascomycota</taxon>
        <taxon>Pezizomycotina</taxon>
        <taxon>Lecanoromycetes</taxon>
        <taxon>OSLEUM clade</taxon>
        <taxon>Lecanoromycetidae</taxon>
        <taxon>Lecanorales</taxon>
        <taxon>Lecanorineae</taxon>
        <taxon>Parmeliaceae</taxon>
        <taxon>Imshaugia</taxon>
    </lineage>
</organism>
<keyword evidence="1" id="KW-0677">Repeat</keyword>
<reference evidence="4" key="1">
    <citation type="submission" date="2021-03" db="EMBL/GenBank/DDBJ databases">
        <authorList>
            <person name="Tagirdzhanova G."/>
        </authorList>
    </citation>
    <scope>NUCLEOTIDE SEQUENCE</scope>
</reference>
<evidence type="ECO:0008006" key="6">
    <source>
        <dbReference type="Google" id="ProtNLM"/>
    </source>
</evidence>
<dbReference type="Pfam" id="PF12796">
    <property type="entry name" value="Ank_2"/>
    <property type="match status" value="2"/>
</dbReference>
<dbReference type="InterPro" id="IPR002110">
    <property type="entry name" value="Ankyrin_rpt"/>
</dbReference>
<dbReference type="Gene3D" id="1.25.40.20">
    <property type="entry name" value="Ankyrin repeat-containing domain"/>
    <property type="match status" value="2"/>
</dbReference>
<dbReference type="InterPro" id="IPR036770">
    <property type="entry name" value="Ankyrin_rpt-contain_sf"/>
</dbReference>
<dbReference type="SUPFAM" id="SSF48403">
    <property type="entry name" value="Ankyrin repeat"/>
    <property type="match status" value="1"/>
</dbReference>
<dbReference type="EMBL" id="CAJPDT010000188">
    <property type="protein sequence ID" value="CAF9942462.1"/>
    <property type="molecule type" value="Genomic_DNA"/>
</dbReference>
<evidence type="ECO:0000313" key="4">
    <source>
        <dbReference type="EMBL" id="CAF9942462.1"/>
    </source>
</evidence>
<keyword evidence="5" id="KW-1185">Reference proteome</keyword>
<comment type="caution">
    <text evidence="4">The sequence shown here is derived from an EMBL/GenBank/DDBJ whole genome shotgun (WGS) entry which is preliminary data.</text>
</comment>
<dbReference type="AlphaFoldDB" id="A0A8H3J8A7"/>
<evidence type="ECO:0000256" key="2">
    <source>
        <dbReference type="ARBA" id="ARBA00023043"/>
    </source>
</evidence>
<protein>
    <recommendedName>
        <fullName evidence="6">Ankyrin</fullName>
    </recommendedName>
</protein>
<evidence type="ECO:0000256" key="3">
    <source>
        <dbReference type="PROSITE-ProRule" id="PRU00023"/>
    </source>
</evidence>
<dbReference type="OrthoDB" id="20872at2759"/>
<dbReference type="PANTHER" id="PTHR24198:SF165">
    <property type="entry name" value="ANKYRIN REPEAT-CONTAINING PROTEIN-RELATED"/>
    <property type="match status" value="1"/>
</dbReference>
<dbReference type="PROSITE" id="PS50088">
    <property type="entry name" value="ANK_REPEAT"/>
    <property type="match status" value="1"/>
</dbReference>
<feature type="repeat" description="ANK" evidence="3">
    <location>
        <begin position="140"/>
        <end position="162"/>
    </location>
</feature>
<dbReference type="Proteomes" id="UP000664534">
    <property type="component" value="Unassembled WGS sequence"/>
</dbReference>
<proteinExistence type="predicted"/>
<gene>
    <name evidence="4" type="ORF">IMSHALPRED_003692</name>
</gene>
<sequence length="222" mass="24363">MLAANEGHEEAMRVLIHRQDVDVNTLYYEQARYRPATALAWAARNGHAAIVELLLERDDIDVNLIGDLGSPTPLVYAASRGHKAVLEVLLKHRDLAGDCQISQRSEALSTAAFWDSSNFVECVQFLLQRGNVDVNYRDKFGLTPVAIAARHGNAEVVKMLLDCEDLDVTSMDESGQTILEAAYEHAKAGRNLYGKGSGGGYDDTIELLESFIRARSSTGGIR</sequence>
<dbReference type="SMART" id="SM00248">
    <property type="entry name" value="ANK"/>
    <property type="match status" value="4"/>
</dbReference>
<evidence type="ECO:0000313" key="5">
    <source>
        <dbReference type="Proteomes" id="UP000664534"/>
    </source>
</evidence>
<dbReference type="PANTHER" id="PTHR24198">
    <property type="entry name" value="ANKYRIN REPEAT AND PROTEIN KINASE DOMAIN-CONTAINING PROTEIN"/>
    <property type="match status" value="1"/>
</dbReference>
<name>A0A8H3J8A7_9LECA</name>
<keyword evidence="2 3" id="KW-0040">ANK repeat</keyword>
<evidence type="ECO:0000256" key="1">
    <source>
        <dbReference type="ARBA" id="ARBA00022737"/>
    </source>
</evidence>
<dbReference type="PROSITE" id="PS50297">
    <property type="entry name" value="ANK_REP_REGION"/>
    <property type="match status" value="1"/>
</dbReference>
<accession>A0A8H3J8A7</accession>